<sequence>MTGNLVRVLTPEELELQQRLAELTALEDALARRELALATFEAELHAFEHLYLQRVGIRHCELDQITAQISAYMAELEADHQFCPTQRLRQLYREVAKSIHPDLATDEAERIRRQELMAEANRAYEAGDEARLQAILEDWNRSPESVRGNDAAADLLRTLRKIMQSQERLEAIEKRIRTLEQSDLYRLQLKTLNAQRQGQDLLTEMAHQLDQQIAVAQQRLQRLKTQMEDCL</sequence>
<feature type="domain" description="J" evidence="2">
    <location>
        <begin position="70"/>
        <end position="141"/>
    </location>
</feature>
<name>A0A8K2ANF9_9CYAN</name>
<dbReference type="InterPro" id="IPR036869">
    <property type="entry name" value="J_dom_sf"/>
</dbReference>
<evidence type="ECO:0000259" key="2">
    <source>
        <dbReference type="SMART" id="SM00271"/>
    </source>
</evidence>
<proteinExistence type="predicted"/>
<accession>A0A8K2ANF9</accession>
<evidence type="ECO:0000313" key="3">
    <source>
        <dbReference type="EMBL" id="NCJ05766.1"/>
    </source>
</evidence>
<gene>
    <name evidence="3" type="ORF">GS597_04410</name>
</gene>
<organism evidence="3 4">
    <name type="scientific">Petrachloros mirabilis ULC683</name>
    <dbReference type="NCBI Taxonomy" id="2781853"/>
    <lineage>
        <taxon>Bacteria</taxon>
        <taxon>Bacillati</taxon>
        <taxon>Cyanobacteriota</taxon>
        <taxon>Cyanophyceae</taxon>
        <taxon>Synechococcales</taxon>
        <taxon>Petrachlorosaceae</taxon>
        <taxon>Petrachloros</taxon>
        <taxon>Petrachloros mirabilis</taxon>
    </lineage>
</organism>
<dbReference type="InterPro" id="IPR001623">
    <property type="entry name" value="DnaJ_domain"/>
</dbReference>
<evidence type="ECO:0000313" key="4">
    <source>
        <dbReference type="Proteomes" id="UP000607397"/>
    </source>
</evidence>
<dbReference type="SMART" id="SM00271">
    <property type="entry name" value="DnaJ"/>
    <property type="match status" value="1"/>
</dbReference>
<keyword evidence="4" id="KW-1185">Reference proteome</keyword>
<keyword evidence="1" id="KW-0175">Coiled coil</keyword>
<reference evidence="3" key="1">
    <citation type="submission" date="2019-12" db="EMBL/GenBank/DDBJ databases">
        <title>High-Quality draft genome sequences of three cyanobacteria isolated from the limestone walls of the Old Cathedral of Coimbra.</title>
        <authorList>
            <person name="Tiago I."/>
            <person name="Soares F."/>
            <person name="Portugal A."/>
        </authorList>
    </citation>
    <scope>NUCLEOTIDE SEQUENCE [LARGE SCALE GENOMIC DNA]</scope>
    <source>
        <strain evidence="3">C</strain>
    </source>
</reference>
<dbReference type="SUPFAM" id="SSF46565">
    <property type="entry name" value="Chaperone J-domain"/>
    <property type="match status" value="1"/>
</dbReference>
<feature type="coiled-coil region" evidence="1">
    <location>
        <begin position="155"/>
        <end position="182"/>
    </location>
</feature>
<protein>
    <submittedName>
        <fullName evidence="3">Molecular chaperone DnaJ</fullName>
    </submittedName>
</protein>
<evidence type="ECO:0000256" key="1">
    <source>
        <dbReference type="SAM" id="Coils"/>
    </source>
</evidence>
<dbReference type="Proteomes" id="UP000607397">
    <property type="component" value="Unassembled WGS sequence"/>
</dbReference>
<dbReference type="EMBL" id="WVIC01000006">
    <property type="protein sequence ID" value="NCJ05766.1"/>
    <property type="molecule type" value="Genomic_DNA"/>
</dbReference>
<dbReference type="RefSeq" id="WP_161824244.1">
    <property type="nucleotide sequence ID" value="NZ_WVIC01000006.1"/>
</dbReference>
<dbReference type="AlphaFoldDB" id="A0A8K2ANF9"/>
<comment type="caution">
    <text evidence="3">The sequence shown here is derived from an EMBL/GenBank/DDBJ whole genome shotgun (WGS) entry which is preliminary data.</text>
</comment>